<dbReference type="GO" id="GO:0010468">
    <property type="term" value="P:regulation of gene expression"/>
    <property type="evidence" value="ECO:0007669"/>
    <property type="project" value="UniProtKB-ARBA"/>
</dbReference>
<reference evidence="8 9" key="1">
    <citation type="journal article" date="2018" name="Nat. Ecol. Evol.">
        <title>Shark genomes provide insights into elasmobranch evolution and the origin of vertebrates.</title>
        <authorList>
            <person name="Hara Y"/>
            <person name="Yamaguchi K"/>
            <person name="Onimaru K"/>
            <person name="Kadota M"/>
            <person name="Koyanagi M"/>
            <person name="Keeley SD"/>
            <person name="Tatsumi K"/>
            <person name="Tanaka K"/>
            <person name="Motone F"/>
            <person name="Kageyama Y"/>
            <person name="Nozu R"/>
            <person name="Adachi N"/>
            <person name="Nishimura O"/>
            <person name="Nakagawa R"/>
            <person name="Tanegashima C"/>
            <person name="Kiyatake I"/>
            <person name="Matsumoto R"/>
            <person name="Murakumo K"/>
            <person name="Nishida K"/>
            <person name="Terakita A"/>
            <person name="Kuratani S"/>
            <person name="Sato K"/>
            <person name="Hyodo S Kuraku.S."/>
        </authorList>
    </citation>
    <scope>NUCLEOTIDE SEQUENCE [LARGE SCALE GENOMIC DNA]</scope>
</reference>
<dbReference type="GO" id="GO:0005737">
    <property type="term" value="C:cytoplasm"/>
    <property type="evidence" value="ECO:0007669"/>
    <property type="project" value="UniProtKB-SubCell"/>
</dbReference>
<dbReference type="OMA" id="GITFRIQ"/>
<evidence type="ECO:0000256" key="5">
    <source>
        <dbReference type="ARBA" id="ARBA00023242"/>
    </source>
</evidence>
<gene>
    <name evidence="8" type="ORF">chiPu_0009431</name>
</gene>
<dbReference type="CDD" id="cd23819">
    <property type="entry name" value="RWD_RWDD3"/>
    <property type="match status" value="1"/>
</dbReference>
<dbReference type="PANTHER" id="PTHR15628">
    <property type="entry name" value="RWD DOMAIN-CONTAINING PROTEIN 3"/>
    <property type="match status" value="1"/>
</dbReference>
<evidence type="ECO:0000256" key="1">
    <source>
        <dbReference type="ARBA" id="ARBA00004123"/>
    </source>
</evidence>
<evidence type="ECO:0000256" key="4">
    <source>
        <dbReference type="ARBA" id="ARBA00022490"/>
    </source>
</evidence>
<dbReference type="PROSITE" id="PS50908">
    <property type="entry name" value="RWD"/>
    <property type="match status" value="1"/>
</dbReference>
<comment type="caution">
    <text evidence="8">The sequence shown here is derived from an EMBL/GenBank/DDBJ whole genome shotgun (WGS) entry which is preliminary data.</text>
</comment>
<dbReference type="InterPro" id="IPR006575">
    <property type="entry name" value="RWD_dom"/>
</dbReference>
<dbReference type="GO" id="GO:0005634">
    <property type="term" value="C:nucleus"/>
    <property type="evidence" value="ECO:0007669"/>
    <property type="project" value="UniProtKB-SubCell"/>
</dbReference>
<dbReference type="SUPFAM" id="SSF54495">
    <property type="entry name" value="UBC-like"/>
    <property type="match status" value="1"/>
</dbReference>
<keyword evidence="9" id="KW-1185">Reference proteome</keyword>
<evidence type="ECO:0000256" key="3">
    <source>
        <dbReference type="ARBA" id="ARBA00015444"/>
    </source>
</evidence>
<dbReference type="CDD" id="cd24164">
    <property type="entry name" value="RWDD3_C"/>
    <property type="match status" value="1"/>
</dbReference>
<comment type="subcellular location">
    <subcellularLocation>
        <location evidence="2">Cytoplasm</location>
    </subcellularLocation>
    <subcellularLocation>
        <location evidence="1">Nucleus</location>
    </subcellularLocation>
</comment>
<dbReference type="GO" id="GO:1902073">
    <property type="term" value="P:positive regulation of hypoxia-inducible factor-1alpha signaling pathway"/>
    <property type="evidence" value="ECO:0007669"/>
    <property type="project" value="InterPro"/>
</dbReference>
<proteinExistence type="predicted"/>
<keyword evidence="4" id="KW-0963">Cytoplasm</keyword>
<dbReference type="InterPro" id="IPR016135">
    <property type="entry name" value="UBQ-conjugating_enzyme/RWD"/>
</dbReference>
<dbReference type="GO" id="GO:0033235">
    <property type="term" value="P:positive regulation of protein sumoylation"/>
    <property type="evidence" value="ECO:0007669"/>
    <property type="project" value="InterPro"/>
</dbReference>
<feature type="domain" description="RWD" evidence="7">
    <location>
        <begin position="5"/>
        <end position="109"/>
    </location>
</feature>
<dbReference type="InterPro" id="IPR038840">
    <property type="entry name" value="RWDD3"/>
</dbReference>
<dbReference type="SMART" id="SM00591">
    <property type="entry name" value="RWD"/>
    <property type="match status" value="1"/>
</dbReference>
<evidence type="ECO:0000256" key="2">
    <source>
        <dbReference type="ARBA" id="ARBA00004496"/>
    </source>
</evidence>
<dbReference type="EMBL" id="BEZZ01000335">
    <property type="protein sequence ID" value="GCC30977.1"/>
    <property type="molecule type" value="Genomic_DNA"/>
</dbReference>
<dbReference type="GO" id="GO:0033554">
    <property type="term" value="P:cellular response to stress"/>
    <property type="evidence" value="ECO:0007669"/>
    <property type="project" value="UniProtKB-ARBA"/>
</dbReference>
<evidence type="ECO:0000313" key="8">
    <source>
        <dbReference type="EMBL" id="GCC30977.1"/>
    </source>
</evidence>
<evidence type="ECO:0000313" key="9">
    <source>
        <dbReference type="Proteomes" id="UP000287033"/>
    </source>
</evidence>
<comment type="function">
    <text evidence="6">Enhancer of SUMO conjugation. Increases SUMO conjugation to proteins by promoting the: binding of E1 and E2 enzymes, thioester linkage between SUMO and ube2i/ubc9 and transfer of SUMO to specific target proteins which include hif1a, pias, nfkbia, nr3c1 and top1. Has no effect on ubiquitination.</text>
</comment>
<keyword evidence="5" id="KW-0539">Nucleus</keyword>
<protein>
    <recommendedName>
        <fullName evidence="3">RWD domain-containing protein 3</fullName>
    </recommendedName>
</protein>
<dbReference type="Gene3D" id="3.10.110.10">
    <property type="entry name" value="Ubiquitin Conjugating Enzyme"/>
    <property type="match status" value="1"/>
</dbReference>
<evidence type="ECO:0000259" key="7">
    <source>
        <dbReference type="PROSITE" id="PS50908"/>
    </source>
</evidence>
<dbReference type="FunFam" id="3.10.110.10:FF:000050">
    <property type="entry name" value="eIF-2-alpha kinase GCN2"/>
    <property type="match status" value="1"/>
</dbReference>
<organism evidence="8 9">
    <name type="scientific">Chiloscyllium punctatum</name>
    <name type="common">Brownbanded bambooshark</name>
    <name type="synonym">Hemiscyllium punctatum</name>
    <dbReference type="NCBI Taxonomy" id="137246"/>
    <lineage>
        <taxon>Eukaryota</taxon>
        <taxon>Metazoa</taxon>
        <taxon>Chordata</taxon>
        <taxon>Craniata</taxon>
        <taxon>Vertebrata</taxon>
        <taxon>Chondrichthyes</taxon>
        <taxon>Elasmobranchii</taxon>
        <taxon>Galeomorphii</taxon>
        <taxon>Galeoidea</taxon>
        <taxon>Orectolobiformes</taxon>
        <taxon>Hemiscylliidae</taxon>
        <taxon>Chiloscyllium</taxon>
    </lineage>
</organism>
<dbReference type="Pfam" id="PF05773">
    <property type="entry name" value="RWD"/>
    <property type="match status" value="1"/>
</dbReference>
<name>A0A401SKR4_CHIPU</name>
<accession>A0A401SKR4</accession>
<sequence>MAAQEEVAALGAIYSEDFQLLSESESEGITFQIHTICEHHAKKIQLKVTFHLSPEYPVCLPDISICSDQLNRKQCCDLKRSLMQYADSLLGQPMVYELMTWLQQNFKDDADHVLGDQTSEGDSSQQLCSADGGVWMALLHLDHMRAKAKYIKSIEKWTSDLRLTGRLMFLGKLILILLQGERKDIKDYLVLQKTSKVDVDSSGRKCKEKMLSVLCEVKLQAGQLRLTSFAVKEFTSGAELRQEFEALGLSGLYDKFVRFSKIPAT</sequence>
<evidence type="ECO:0000256" key="6">
    <source>
        <dbReference type="ARBA" id="ARBA00053748"/>
    </source>
</evidence>
<dbReference type="PANTHER" id="PTHR15628:SF1">
    <property type="entry name" value="RWD DOMAIN-CONTAINING PROTEIN 3"/>
    <property type="match status" value="1"/>
</dbReference>
<dbReference type="AlphaFoldDB" id="A0A401SKR4"/>
<dbReference type="Proteomes" id="UP000287033">
    <property type="component" value="Unassembled WGS sequence"/>
</dbReference>
<dbReference type="OrthoDB" id="167315at2759"/>